<proteinExistence type="predicted"/>
<comment type="caution">
    <text evidence="1">The sequence shown here is derived from an EMBL/GenBank/DDBJ whole genome shotgun (WGS) entry which is preliminary data.</text>
</comment>
<protein>
    <submittedName>
        <fullName evidence="1">Uncharacterized protein</fullName>
    </submittedName>
</protein>
<dbReference type="EMBL" id="JASPKZ010009354">
    <property type="protein sequence ID" value="KAJ9577561.1"/>
    <property type="molecule type" value="Genomic_DNA"/>
</dbReference>
<sequence>SYSDFMVVMEILRNWKPGAVVQTSVVQSIQCIGGVSLLSAVVYGNIPTPIDRVLDGHTTEFSLKGIIRTPSTTSIYIYIYIYTGWTARMDLISIACYWQTVEDRNLKQRSYYRKTHQVLISRSPHLYMSPSSHCDDIKAMNNFLPI</sequence>
<reference evidence="1" key="1">
    <citation type="journal article" date="2023" name="IScience">
        <title>Live-bearing cockroach genome reveals convergent evolutionary mechanisms linked to viviparity in insects and beyond.</title>
        <authorList>
            <person name="Fouks B."/>
            <person name="Harrison M.C."/>
            <person name="Mikhailova A.A."/>
            <person name="Marchal E."/>
            <person name="English S."/>
            <person name="Carruthers M."/>
            <person name="Jennings E.C."/>
            <person name="Chiamaka E.L."/>
            <person name="Frigard R.A."/>
            <person name="Pippel M."/>
            <person name="Attardo G.M."/>
            <person name="Benoit J.B."/>
            <person name="Bornberg-Bauer E."/>
            <person name="Tobe S.S."/>
        </authorList>
    </citation>
    <scope>NUCLEOTIDE SEQUENCE</scope>
    <source>
        <strain evidence="1">Stay&amp;Tobe</strain>
    </source>
</reference>
<feature type="non-terminal residue" evidence="1">
    <location>
        <position position="146"/>
    </location>
</feature>
<reference evidence="1" key="2">
    <citation type="submission" date="2023-05" db="EMBL/GenBank/DDBJ databases">
        <authorList>
            <person name="Fouks B."/>
        </authorList>
    </citation>
    <scope>NUCLEOTIDE SEQUENCE</scope>
    <source>
        <strain evidence="1">Stay&amp;Tobe</strain>
        <tissue evidence="1">Testes</tissue>
    </source>
</reference>
<dbReference type="Proteomes" id="UP001233999">
    <property type="component" value="Unassembled WGS sequence"/>
</dbReference>
<gene>
    <name evidence="1" type="ORF">L9F63_005864</name>
</gene>
<evidence type="ECO:0000313" key="1">
    <source>
        <dbReference type="EMBL" id="KAJ9577561.1"/>
    </source>
</evidence>
<name>A0AAD7ZC27_DIPPU</name>
<evidence type="ECO:0000313" key="2">
    <source>
        <dbReference type="Proteomes" id="UP001233999"/>
    </source>
</evidence>
<feature type="non-terminal residue" evidence="1">
    <location>
        <position position="1"/>
    </location>
</feature>
<accession>A0AAD7ZC27</accession>
<organism evidence="1 2">
    <name type="scientific">Diploptera punctata</name>
    <name type="common">Pacific beetle cockroach</name>
    <dbReference type="NCBI Taxonomy" id="6984"/>
    <lineage>
        <taxon>Eukaryota</taxon>
        <taxon>Metazoa</taxon>
        <taxon>Ecdysozoa</taxon>
        <taxon>Arthropoda</taxon>
        <taxon>Hexapoda</taxon>
        <taxon>Insecta</taxon>
        <taxon>Pterygota</taxon>
        <taxon>Neoptera</taxon>
        <taxon>Polyneoptera</taxon>
        <taxon>Dictyoptera</taxon>
        <taxon>Blattodea</taxon>
        <taxon>Blaberoidea</taxon>
        <taxon>Blaberidae</taxon>
        <taxon>Diplopterinae</taxon>
        <taxon>Diploptera</taxon>
    </lineage>
</organism>
<keyword evidence="2" id="KW-1185">Reference proteome</keyword>
<dbReference type="AlphaFoldDB" id="A0AAD7ZC27"/>